<sequence length="210" mass="23283">MAMSPYTFCVFVHKDSANRLIFEKSAELKHSIGTGKSQNKKGVQLKFLSHPNYGLTPNKEFPVMDLGPIKFMLLYIGPAEEAVTARFSDNQELVLDDYGGMVFRGADNTLDNHNLVNATLDSRPGQQFQVNDEGSISPVKAPHLVLGIPEVGYPDEEINKTKLEANKLAVESYGLLSDVKVCVTPETNDKGVHDIDDATELFHKMIFKNI</sequence>
<gene>
    <name evidence="1" type="ORF">CHYS00102_LOCUS3513</name>
</gene>
<protein>
    <submittedName>
        <fullName evidence="1">Uncharacterized protein</fullName>
    </submittedName>
</protein>
<dbReference type="EMBL" id="HBFR01005062">
    <property type="protein sequence ID" value="CAD8876335.1"/>
    <property type="molecule type" value="Transcribed_RNA"/>
</dbReference>
<evidence type="ECO:0000313" key="1">
    <source>
        <dbReference type="EMBL" id="CAD8876335.1"/>
    </source>
</evidence>
<dbReference type="AlphaFoldDB" id="A0A7S1B657"/>
<name>A0A7S1B657_9STRA</name>
<accession>A0A7S1B657</accession>
<organism evidence="1">
    <name type="scientific">Corethron hystrix</name>
    <dbReference type="NCBI Taxonomy" id="216773"/>
    <lineage>
        <taxon>Eukaryota</taxon>
        <taxon>Sar</taxon>
        <taxon>Stramenopiles</taxon>
        <taxon>Ochrophyta</taxon>
        <taxon>Bacillariophyta</taxon>
        <taxon>Coscinodiscophyceae</taxon>
        <taxon>Corethrophycidae</taxon>
        <taxon>Corethrales</taxon>
        <taxon>Corethraceae</taxon>
        <taxon>Corethron</taxon>
    </lineage>
</organism>
<proteinExistence type="predicted"/>
<reference evidence="1" key="1">
    <citation type="submission" date="2021-01" db="EMBL/GenBank/DDBJ databases">
        <authorList>
            <person name="Corre E."/>
            <person name="Pelletier E."/>
            <person name="Niang G."/>
            <person name="Scheremetjew M."/>
            <person name="Finn R."/>
            <person name="Kale V."/>
            <person name="Holt S."/>
            <person name="Cochrane G."/>
            <person name="Meng A."/>
            <person name="Brown T."/>
            <person name="Cohen L."/>
        </authorList>
    </citation>
    <scope>NUCLEOTIDE SEQUENCE</scope>
    <source>
        <strain evidence="1">308</strain>
    </source>
</reference>